<sequence>MKFSTATALAVYLSGGVLAAPAKDATEVAAMKMKAARDTSRVTASQREKDSSQFADDDDMQSDADAMLGNRLDGTDEATDKMVDEDTPMIMRRKVMEDSIVQSANSKRGYPGYPGYPYPGAYPGYPVRGPSYPATFASILQPVGSTNLKARDTSSANDAELHQMNGNGKMLTARAESNSNAAAKESQDNTIVPVYAPILTPLGQPPVPAGYPVYRRHEHAVYGGSKIVQGHHSHPWSKMARGESADAAHEADANAVPTNEKVFTPVLAPVLTPLGGPAYPQAYGPSPYYRRDEASINGVSSIEENSAKSNMDTAGNMLMARDEAADAGVAKEAGAVPTNEKNYIPTYASLLQPVGETWLKARADSAIESSEGAVPVKMVFARAEEAIAGPADKDVFMPTLAPILQPVGETWVKRDSESNAADHDAMLVGRSVSAEAASAQGAGARAPAVMNRVALVATNQAASVPVSAKFAMANQGQPVAYAKYYHAVQAEQAGPSQ</sequence>
<dbReference type="AlphaFoldDB" id="A0A0F7ZPJ8"/>
<evidence type="ECO:0000313" key="3">
    <source>
        <dbReference type="EMBL" id="KJZ75625.1"/>
    </source>
</evidence>
<dbReference type="Proteomes" id="UP000054481">
    <property type="component" value="Unassembled WGS sequence"/>
</dbReference>
<protein>
    <submittedName>
        <fullName evidence="3">Uncharacterized protein</fullName>
    </submittedName>
</protein>
<feature type="region of interest" description="Disordered" evidence="1">
    <location>
        <begin position="36"/>
        <end position="74"/>
    </location>
</feature>
<accession>A0A0F7ZPJ8</accession>
<evidence type="ECO:0000313" key="4">
    <source>
        <dbReference type="Proteomes" id="UP000054481"/>
    </source>
</evidence>
<evidence type="ECO:0000256" key="2">
    <source>
        <dbReference type="SAM" id="SignalP"/>
    </source>
</evidence>
<feature type="compositionally biased region" description="Basic and acidic residues" evidence="1">
    <location>
        <begin position="36"/>
        <end position="51"/>
    </location>
</feature>
<dbReference type="EMBL" id="KQ030516">
    <property type="protein sequence ID" value="KJZ75625.1"/>
    <property type="molecule type" value="Genomic_DNA"/>
</dbReference>
<evidence type="ECO:0000256" key="1">
    <source>
        <dbReference type="SAM" id="MobiDB-lite"/>
    </source>
</evidence>
<gene>
    <name evidence="3" type="ORF">HIM_05088</name>
</gene>
<organism evidence="3 4">
    <name type="scientific">Hirsutella minnesotensis 3608</name>
    <dbReference type="NCBI Taxonomy" id="1043627"/>
    <lineage>
        <taxon>Eukaryota</taxon>
        <taxon>Fungi</taxon>
        <taxon>Dikarya</taxon>
        <taxon>Ascomycota</taxon>
        <taxon>Pezizomycotina</taxon>
        <taxon>Sordariomycetes</taxon>
        <taxon>Hypocreomycetidae</taxon>
        <taxon>Hypocreales</taxon>
        <taxon>Ophiocordycipitaceae</taxon>
        <taxon>Hirsutella</taxon>
    </lineage>
</organism>
<keyword evidence="2" id="KW-0732">Signal</keyword>
<feature type="signal peptide" evidence="2">
    <location>
        <begin position="1"/>
        <end position="19"/>
    </location>
</feature>
<proteinExistence type="predicted"/>
<feature type="chain" id="PRO_5002526153" evidence="2">
    <location>
        <begin position="20"/>
        <end position="497"/>
    </location>
</feature>
<reference evidence="3 4" key="1">
    <citation type="journal article" date="2014" name="Genome Biol. Evol.">
        <title>Comparative genomics and transcriptomics analyses reveal divergent lifestyle features of nematode endoparasitic fungus Hirsutella minnesotensis.</title>
        <authorList>
            <person name="Lai Y."/>
            <person name="Liu K."/>
            <person name="Zhang X."/>
            <person name="Zhang X."/>
            <person name="Li K."/>
            <person name="Wang N."/>
            <person name="Shu C."/>
            <person name="Wu Y."/>
            <person name="Wang C."/>
            <person name="Bushley K.E."/>
            <person name="Xiang M."/>
            <person name="Liu X."/>
        </authorList>
    </citation>
    <scope>NUCLEOTIDE SEQUENCE [LARGE SCALE GENOMIC DNA]</scope>
    <source>
        <strain evidence="3 4">3608</strain>
    </source>
</reference>
<name>A0A0F7ZPJ8_9HYPO</name>
<keyword evidence="4" id="KW-1185">Reference proteome</keyword>